<evidence type="ECO:0000313" key="2">
    <source>
        <dbReference type="Proteomes" id="UP000887574"/>
    </source>
</evidence>
<organism evidence="2 3">
    <name type="scientific">Ditylenchus dipsaci</name>
    <dbReference type="NCBI Taxonomy" id="166011"/>
    <lineage>
        <taxon>Eukaryota</taxon>
        <taxon>Metazoa</taxon>
        <taxon>Ecdysozoa</taxon>
        <taxon>Nematoda</taxon>
        <taxon>Chromadorea</taxon>
        <taxon>Rhabditida</taxon>
        <taxon>Tylenchina</taxon>
        <taxon>Tylenchomorpha</taxon>
        <taxon>Sphaerularioidea</taxon>
        <taxon>Anguinidae</taxon>
        <taxon>Anguininae</taxon>
        <taxon>Ditylenchus</taxon>
    </lineage>
</organism>
<accession>A0A915EEP3</accession>
<dbReference type="SUPFAM" id="SSF50978">
    <property type="entry name" value="WD40 repeat-like"/>
    <property type="match status" value="1"/>
</dbReference>
<dbReference type="InterPro" id="IPR015943">
    <property type="entry name" value="WD40/YVTN_repeat-like_dom_sf"/>
</dbReference>
<reference evidence="3" key="1">
    <citation type="submission" date="2022-11" db="UniProtKB">
        <authorList>
            <consortium name="WormBaseParasite"/>
        </authorList>
    </citation>
    <scope>IDENTIFICATION</scope>
</reference>
<evidence type="ECO:0000313" key="3">
    <source>
        <dbReference type="WBParaSite" id="jg5304"/>
    </source>
</evidence>
<sequence length="143" mass="16447">MGKDGLITLWHIAIKERFPDFLCTRTFAYHSGATYFLALLNDNIFVSASKDGTYGVWNLDSEHYKRVLNPAREQVCPFYDCKIVGLPTDELIAIVGHNSRSIKEALIFGILKLASVFTLLWKHFSNQEGWKWLLLKVKFVMSF</sequence>
<dbReference type="Proteomes" id="UP000887574">
    <property type="component" value="Unplaced"/>
</dbReference>
<feature type="repeat" description="WD" evidence="1">
    <location>
        <begin position="27"/>
        <end position="67"/>
    </location>
</feature>
<dbReference type="InterPro" id="IPR001680">
    <property type="entry name" value="WD40_rpt"/>
</dbReference>
<dbReference type="Gene3D" id="2.130.10.10">
    <property type="entry name" value="YVTN repeat-like/Quinoprotein amine dehydrogenase"/>
    <property type="match status" value="1"/>
</dbReference>
<dbReference type="PROSITE" id="PS50082">
    <property type="entry name" value="WD_REPEATS_2"/>
    <property type="match status" value="1"/>
</dbReference>
<keyword evidence="2" id="KW-1185">Reference proteome</keyword>
<dbReference type="InterPro" id="IPR036322">
    <property type="entry name" value="WD40_repeat_dom_sf"/>
</dbReference>
<dbReference type="WBParaSite" id="jg5304">
    <property type="protein sequence ID" value="jg5304"/>
    <property type="gene ID" value="jg5304"/>
</dbReference>
<evidence type="ECO:0000256" key="1">
    <source>
        <dbReference type="PROSITE-ProRule" id="PRU00221"/>
    </source>
</evidence>
<protein>
    <submittedName>
        <fullName evidence="3">Uncharacterized protein</fullName>
    </submittedName>
</protein>
<proteinExistence type="predicted"/>
<dbReference type="AlphaFoldDB" id="A0A915EEP3"/>
<keyword evidence="1" id="KW-0853">WD repeat</keyword>
<name>A0A915EEP3_9BILA</name>